<feature type="compositionally biased region" description="Acidic residues" evidence="4">
    <location>
        <begin position="1254"/>
        <end position="1263"/>
    </location>
</feature>
<dbReference type="Proteomes" id="UP001165060">
    <property type="component" value="Unassembled WGS sequence"/>
</dbReference>
<dbReference type="Pfam" id="PF01156">
    <property type="entry name" value="IU_nuc_hydro"/>
    <property type="match status" value="1"/>
</dbReference>
<dbReference type="PANTHER" id="PTHR16305">
    <property type="entry name" value="TESTICULAR SOLUBLE ADENYLYL CYCLASE"/>
    <property type="match status" value="1"/>
</dbReference>
<dbReference type="Gene3D" id="1.25.40.10">
    <property type="entry name" value="Tetratricopeptide repeat domain"/>
    <property type="match status" value="2"/>
</dbReference>
<comment type="caution">
    <text evidence="6">The sequence shown here is derived from an EMBL/GenBank/DDBJ whole genome shotgun (WGS) entry which is preliminary data.</text>
</comment>
<reference evidence="6 7" key="1">
    <citation type="journal article" date="2023" name="Commun. Biol.">
        <title>Genome analysis of Parmales, the sister group of diatoms, reveals the evolutionary specialization of diatoms from phago-mixotrophs to photoautotrophs.</title>
        <authorList>
            <person name="Ban H."/>
            <person name="Sato S."/>
            <person name="Yoshikawa S."/>
            <person name="Yamada K."/>
            <person name="Nakamura Y."/>
            <person name="Ichinomiya M."/>
            <person name="Sato N."/>
            <person name="Blanc-Mathieu R."/>
            <person name="Endo H."/>
            <person name="Kuwata A."/>
            <person name="Ogata H."/>
        </authorList>
    </citation>
    <scope>NUCLEOTIDE SEQUENCE [LARGE SCALE GENOMIC DNA]</scope>
</reference>
<evidence type="ECO:0000256" key="2">
    <source>
        <dbReference type="ARBA" id="ARBA00022741"/>
    </source>
</evidence>
<dbReference type="InterPro" id="IPR011990">
    <property type="entry name" value="TPR-like_helical_dom_sf"/>
</dbReference>
<evidence type="ECO:0000259" key="5">
    <source>
        <dbReference type="Pfam" id="PF01156"/>
    </source>
</evidence>
<feature type="compositionally biased region" description="Acidic residues" evidence="4">
    <location>
        <begin position="446"/>
        <end position="456"/>
    </location>
</feature>
<feature type="domain" description="Inosine/uridine-preferring nucleoside hydrolase" evidence="5">
    <location>
        <begin position="868"/>
        <end position="1194"/>
    </location>
</feature>
<feature type="region of interest" description="Disordered" evidence="4">
    <location>
        <begin position="444"/>
        <end position="466"/>
    </location>
</feature>
<dbReference type="InterPro" id="IPR001910">
    <property type="entry name" value="Inosine/uridine_hydrolase_dom"/>
</dbReference>
<dbReference type="Pfam" id="PF13424">
    <property type="entry name" value="TPR_12"/>
    <property type="match status" value="1"/>
</dbReference>
<proteinExistence type="inferred from homology"/>
<organism evidence="6 7">
    <name type="scientific">Tetraparma gracilis</name>
    <dbReference type="NCBI Taxonomy" id="2962635"/>
    <lineage>
        <taxon>Eukaryota</taxon>
        <taxon>Sar</taxon>
        <taxon>Stramenopiles</taxon>
        <taxon>Ochrophyta</taxon>
        <taxon>Bolidophyceae</taxon>
        <taxon>Parmales</taxon>
        <taxon>Triparmaceae</taxon>
        <taxon>Tetraparma</taxon>
    </lineage>
</organism>
<keyword evidence="3" id="KW-0067">ATP-binding</keyword>
<name>A0ABQ6N2E2_9STRA</name>
<feature type="region of interest" description="Disordered" evidence="4">
    <location>
        <begin position="1218"/>
        <end position="1269"/>
    </location>
</feature>
<accession>A0ABQ6N2E2</accession>
<sequence length="1269" mass="140163">ALDNLFDHPQDRIICSIIVPQLAPSFQLKGLGLSNDKVNELLHSVVIRLLSKQPPSFFFIDDAQWIDESSWGLLKTIARTVANSPSVFPHTLCICARPDAGVVQEKGVADFDDFEKFMDQLDNQHRLGLVEFKPARLTVMLGGLRSDVINKIIADTLDAEVENVAQAIFDTVGGAADGNPGHSKIFVTWALERGLVVKHETGEEEGNKMVRFTMMDSMSGDRGGDEIEFPSSVNAAVLSRIDHLEFKLAGVLKVASCIGYRFGEDLLAHSLGVDVGDLHDNYLCPLEEKGFVETVPSKKTEQSYKFSQHAIFSNFQSLLMGSQRHKIHLKIVTYLESMGSLDDGLIAHHWERSGNHVKAALYWEKATQKSVQAYSLGTAVAFLRKAITLYDSANKALSDGTFRHESGVGERSVERARSRSTAKAILDSGAAAGDEQAVMAKFSFDPEADDDGEDEERNSAEENDRRKMLLQRQLGDLLRQTAKYEDAETVLKDCLRYFADDESTTEDMYFKIELLSSIAVLYKEKGKYDIATPFYDEMLSLSKELFKPYDVKLSDSLALYAELLRKRQNIDDAMVMHEEALSIRLAEAMGMAMGQSHVGGSPSSSKAKAIRGHLDSFDELPHSSTRSRGKSGEPSLRSPQRKKSVSALEQSSSQLEIKLSDSYTFIGCCLAAKKRPVEAAKKHQEALRLRVKHLSGVHPLLSESLNYVGEAMLLQGYPDHALPYLMRALSIRLVAFGNKHPACAHVLGLLATAQTQISRFLEATRNFEQCIAICNHAFGPGHPNTIPNLFNFAKLLAQKKEFSKTREQCKLALESHAKAGRKGGIADEIEAFLLTLADEDGPTLGDADGPIPQPFAELAPEASSHNFLLFTDPGRDLDDELALIYLAGCIKGEELGLQVRLVGVVTSFGETEERARLARGTLDLLGEPNVPVVYGEQTFNEPKTVHTSNAKTYMPDEGAYVKIEAGGYLKGLLERAEAKSIDIALIACMTDCAKLITAEPGLFVEKVRTVNVMGGIGSMNVQGRMEPDDSYNQTCDMPAARVVFDFCQNNGIRMVLLSRWTAYACPTPRSFYDKLSITGHPIAIRLLTEQKHSIVELWKRACAPVGSPERQELPPRCNKDWFCNTFMGGNGQNFTEHDDIWHMIKEFMMYDPLLCIASIDQLREEYFDATTVTVNGVDHYVIGATKADHGIKEDKVEALRQYMTNSFVKGVALPPLKDDAGDDSGLQMDLVNAKTRPNGISHMQSSIRRNAVDEGSDGEEEEKDSGGAD</sequence>
<evidence type="ECO:0000256" key="3">
    <source>
        <dbReference type="ARBA" id="ARBA00022840"/>
    </source>
</evidence>
<dbReference type="PANTHER" id="PTHR16305:SF28">
    <property type="entry name" value="GUANYLATE CYCLASE DOMAIN-CONTAINING PROTEIN"/>
    <property type="match status" value="1"/>
</dbReference>
<evidence type="ECO:0000313" key="7">
    <source>
        <dbReference type="Proteomes" id="UP001165060"/>
    </source>
</evidence>
<feature type="region of interest" description="Disordered" evidence="4">
    <location>
        <begin position="617"/>
        <end position="647"/>
    </location>
</feature>
<dbReference type="SUPFAM" id="SSF48452">
    <property type="entry name" value="TPR-like"/>
    <property type="match status" value="2"/>
</dbReference>
<keyword evidence="7" id="KW-1185">Reference proteome</keyword>
<evidence type="ECO:0000256" key="1">
    <source>
        <dbReference type="ARBA" id="ARBA00009176"/>
    </source>
</evidence>
<feature type="compositionally biased region" description="Basic and acidic residues" evidence="4">
    <location>
        <begin position="457"/>
        <end position="466"/>
    </location>
</feature>
<dbReference type="EMBL" id="BRYB01000818">
    <property type="protein sequence ID" value="GMI38346.1"/>
    <property type="molecule type" value="Genomic_DNA"/>
</dbReference>
<protein>
    <recommendedName>
        <fullName evidence="5">Inosine/uridine-preferring nucleoside hydrolase domain-containing protein</fullName>
    </recommendedName>
</protein>
<dbReference type="SMART" id="SM00028">
    <property type="entry name" value="TPR"/>
    <property type="match status" value="5"/>
</dbReference>
<dbReference type="SUPFAM" id="SSF53590">
    <property type="entry name" value="Nucleoside hydrolase"/>
    <property type="match status" value="1"/>
</dbReference>
<comment type="similarity">
    <text evidence="1">Belongs to the IUNH family.</text>
</comment>
<feature type="non-terminal residue" evidence="6">
    <location>
        <position position="1"/>
    </location>
</feature>
<dbReference type="InterPro" id="IPR036452">
    <property type="entry name" value="Ribo_hydro-like"/>
</dbReference>
<dbReference type="InterPro" id="IPR019734">
    <property type="entry name" value="TPR_rpt"/>
</dbReference>
<gene>
    <name evidence="6" type="ORF">TeGR_g7205</name>
</gene>
<keyword evidence="2" id="KW-0547">Nucleotide-binding</keyword>
<dbReference type="Gene3D" id="3.90.245.10">
    <property type="entry name" value="Ribonucleoside hydrolase-like"/>
    <property type="match status" value="1"/>
</dbReference>
<evidence type="ECO:0000256" key="4">
    <source>
        <dbReference type="SAM" id="MobiDB-lite"/>
    </source>
</evidence>
<evidence type="ECO:0000313" key="6">
    <source>
        <dbReference type="EMBL" id="GMI38346.1"/>
    </source>
</evidence>